<feature type="region of interest" description="Disordered" evidence="2">
    <location>
        <begin position="127"/>
        <end position="150"/>
    </location>
</feature>
<dbReference type="PROSITE" id="PS51253">
    <property type="entry name" value="HTH_CENPB"/>
    <property type="match status" value="1"/>
</dbReference>
<dbReference type="InterPro" id="IPR009057">
    <property type="entry name" value="Homeodomain-like_sf"/>
</dbReference>
<evidence type="ECO:0000256" key="2">
    <source>
        <dbReference type="SAM" id="MobiDB-lite"/>
    </source>
</evidence>
<feature type="domain" description="HTH CENPB-type" evidence="3">
    <location>
        <begin position="224"/>
        <end position="297"/>
    </location>
</feature>
<accession>A0AA38C457</accession>
<dbReference type="PANTHER" id="PTHR19303">
    <property type="entry name" value="TRANSPOSON"/>
    <property type="match status" value="1"/>
</dbReference>
<feature type="compositionally biased region" description="Basic and acidic residues" evidence="2">
    <location>
        <begin position="889"/>
        <end position="926"/>
    </location>
</feature>
<dbReference type="Pfam" id="PF03184">
    <property type="entry name" value="DDE_1"/>
    <property type="match status" value="1"/>
</dbReference>
<dbReference type="PANTHER" id="PTHR19303:SF74">
    <property type="entry name" value="POGO TRANSPOSABLE ELEMENT WITH KRAB DOMAIN"/>
    <property type="match status" value="1"/>
</dbReference>
<keyword evidence="1" id="KW-0238">DNA-binding</keyword>
<reference evidence="4 5" key="1">
    <citation type="journal article" date="2021" name="Nat. Plants">
        <title>The Taxus genome provides insights into paclitaxel biosynthesis.</title>
        <authorList>
            <person name="Xiong X."/>
            <person name="Gou J."/>
            <person name="Liao Q."/>
            <person name="Li Y."/>
            <person name="Zhou Q."/>
            <person name="Bi G."/>
            <person name="Li C."/>
            <person name="Du R."/>
            <person name="Wang X."/>
            <person name="Sun T."/>
            <person name="Guo L."/>
            <person name="Liang H."/>
            <person name="Lu P."/>
            <person name="Wu Y."/>
            <person name="Zhang Z."/>
            <person name="Ro D.K."/>
            <person name="Shang Y."/>
            <person name="Huang S."/>
            <person name="Yan J."/>
        </authorList>
    </citation>
    <scope>NUCLEOTIDE SEQUENCE [LARGE SCALE GENOMIC DNA]</scope>
    <source>
        <strain evidence="4">Ta-2019</strain>
    </source>
</reference>
<feature type="compositionally biased region" description="Basic and acidic residues" evidence="2">
    <location>
        <begin position="53"/>
        <end position="63"/>
    </location>
</feature>
<dbReference type="Proteomes" id="UP000824469">
    <property type="component" value="Unassembled WGS sequence"/>
</dbReference>
<protein>
    <recommendedName>
        <fullName evidence="3">HTH CENPB-type domain-containing protein</fullName>
    </recommendedName>
</protein>
<evidence type="ECO:0000313" key="4">
    <source>
        <dbReference type="EMBL" id="KAH9292453.1"/>
    </source>
</evidence>
<sequence>MKRKSSHRAQRMPKKRGVQFEIETSNHGTDEQDATIISEEDGAITNQGDTNTTDDHRPEPAGCELNRHELQETVVVRGNTLTKKRLEKMKRKRSLHRAQRMPKRRGVQFEIETSNHGTDEQDATIRSEEDGAITNQGDTNTTDDHQPEPAGCELHRHELQETVVVRGNSSTKKVRILSSWSKEDMLKAIDDIEFNNYSIRAAALKYNLPPTSVHYWLNGLTHTKRKGPAPVLSEGEEKEIVEWCKQMADLGHGVGFMQLRACVAQICETRETPFREGLPGRSWCEGFRKRHPDIVLRTAEGLERDRAIGLRPEVVSKFYEKLANIHINSYGAGKIWNCDETGIQAGRNCGMRVLATKGCRNVPKIIPRSREWMTILCCVNAAGQCIPNFYLFKGQKVSQNYIKGCEPGACMAAHPSAWMTRELFISWLYHFSKSVPGGVCPENRHLLIFDGHGSHVALSTIEEARRLGIDLLTLPAHTTHRLQPLDVSVFGPFKAYFRSERMQWMCNNKYQEVKRSDLAEIGSRALAKALTPANIRAGFRRTGIWPLDPNALQNDMECSKLYIIEEDANEDDAENVTDDDTTENIMNVDGTENIIDVDAAENILSLSRDVAPPVGDKIGENYLMESVENLSTTQEVHPTIETTVVANTETEEPSIQGESQSIMQTKDYEVNHIVNTHDQGTSSCNTEAQGFGEDDLSLPSAPEQPTWLQEHIAELGLDQIGNTEDESISLPSMPTNLVPADFEPANFTHYYADAEEIEVIDKDKNEEETTGHDVESGISNDGVAANEKKLGKFLRLPTQFVRDPSKGKSDAALRISRASQLLTSDAYVQMLKDTEHKKQEICEGKQRKKEHIEAKKQERLAAKEQKKEERLQRIKERQERDLQKFVERQEREKQREVARQKKELELQQKEATRHQREKEKQERDNKFNNPQVLFPMHHPMPIQNSLLQDMLKVPIPDYHPYFLDTNRMQITSTPTTHPIIPQPPTSHTTFHTISGFPIPPWVHPVNLLMTPTTSVNDTIVPDSPN</sequence>
<feature type="region of interest" description="Disordered" evidence="2">
    <location>
        <begin position="1"/>
        <end position="63"/>
    </location>
</feature>
<dbReference type="InterPro" id="IPR004875">
    <property type="entry name" value="DDE_SF_endonuclease_dom"/>
</dbReference>
<name>A0AA38C457_TAXCH</name>
<dbReference type="GO" id="GO:0005634">
    <property type="term" value="C:nucleus"/>
    <property type="evidence" value="ECO:0007669"/>
    <property type="project" value="TreeGrafter"/>
</dbReference>
<evidence type="ECO:0000256" key="1">
    <source>
        <dbReference type="ARBA" id="ARBA00023125"/>
    </source>
</evidence>
<feature type="region of interest" description="Disordered" evidence="2">
    <location>
        <begin position="85"/>
        <end position="104"/>
    </location>
</feature>
<gene>
    <name evidence="4" type="ORF">KI387_042358</name>
</gene>
<dbReference type="GO" id="GO:0003677">
    <property type="term" value="F:DNA binding"/>
    <property type="evidence" value="ECO:0007669"/>
    <property type="project" value="UniProtKB-KW"/>
</dbReference>
<dbReference type="AlphaFoldDB" id="A0AA38C457"/>
<dbReference type="SUPFAM" id="SSF46689">
    <property type="entry name" value="Homeodomain-like"/>
    <property type="match status" value="1"/>
</dbReference>
<dbReference type="Pfam" id="PF03221">
    <property type="entry name" value="HTH_Tnp_Tc5"/>
    <property type="match status" value="1"/>
</dbReference>
<organism evidence="4 5">
    <name type="scientific">Taxus chinensis</name>
    <name type="common">Chinese yew</name>
    <name type="synonym">Taxus wallichiana var. chinensis</name>
    <dbReference type="NCBI Taxonomy" id="29808"/>
    <lineage>
        <taxon>Eukaryota</taxon>
        <taxon>Viridiplantae</taxon>
        <taxon>Streptophyta</taxon>
        <taxon>Embryophyta</taxon>
        <taxon>Tracheophyta</taxon>
        <taxon>Spermatophyta</taxon>
        <taxon>Pinopsida</taxon>
        <taxon>Pinidae</taxon>
        <taxon>Conifers II</taxon>
        <taxon>Cupressales</taxon>
        <taxon>Taxaceae</taxon>
        <taxon>Taxus</taxon>
    </lineage>
</organism>
<evidence type="ECO:0000259" key="3">
    <source>
        <dbReference type="PROSITE" id="PS51253"/>
    </source>
</evidence>
<feature type="region of interest" description="Disordered" evidence="2">
    <location>
        <begin position="889"/>
        <end position="930"/>
    </location>
</feature>
<feature type="compositionally biased region" description="Basic residues" evidence="2">
    <location>
        <begin position="1"/>
        <end position="17"/>
    </location>
</feature>
<dbReference type="Gene3D" id="1.10.10.60">
    <property type="entry name" value="Homeodomain-like"/>
    <property type="match status" value="1"/>
</dbReference>
<proteinExistence type="predicted"/>
<comment type="caution">
    <text evidence="4">The sequence shown here is derived from an EMBL/GenBank/DDBJ whole genome shotgun (WGS) entry which is preliminary data.</text>
</comment>
<keyword evidence="5" id="KW-1185">Reference proteome</keyword>
<evidence type="ECO:0000313" key="5">
    <source>
        <dbReference type="Proteomes" id="UP000824469"/>
    </source>
</evidence>
<dbReference type="EMBL" id="JAHRHJ020003134">
    <property type="protein sequence ID" value="KAH9292453.1"/>
    <property type="molecule type" value="Genomic_DNA"/>
</dbReference>
<dbReference type="InterPro" id="IPR006600">
    <property type="entry name" value="HTH_CenpB_DNA-bd_dom"/>
</dbReference>
<dbReference type="InterPro" id="IPR050863">
    <property type="entry name" value="CenT-Element_Derived"/>
</dbReference>